<dbReference type="GO" id="GO:0016747">
    <property type="term" value="F:acyltransferase activity, transferring groups other than amino-acyl groups"/>
    <property type="evidence" value="ECO:0007669"/>
    <property type="project" value="TreeGrafter"/>
</dbReference>
<dbReference type="GO" id="GO:0006508">
    <property type="term" value="P:proteolysis"/>
    <property type="evidence" value="ECO:0007669"/>
    <property type="project" value="InterPro"/>
</dbReference>
<evidence type="ECO:0000313" key="3">
    <source>
        <dbReference type="EMBL" id="VFQ62291.1"/>
    </source>
</evidence>
<name>A0A484K8I7_9ASTE</name>
<evidence type="ECO:0000256" key="1">
    <source>
        <dbReference type="ARBA" id="ARBA00009431"/>
    </source>
</evidence>
<dbReference type="OrthoDB" id="1303932at2759"/>
<keyword evidence="2" id="KW-0732">Signal</keyword>
<dbReference type="PANTHER" id="PTHR11802">
    <property type="entry name" value="SERINE PROTEASE FAMILY S10 SERINE CARBOXYPEPTIDASE"/>
    <property type="match status" value="1"/>
</dbReference>
<keyword evidence="4" id="KW-1185">Reference proteome</keyword>
<dbReference type="AlphaFoldDB" id="A0A484K8I7"/>
<dbReference type="PANTHER" id="PTHR11802:SF29">
    <property type="entry name" value="SERINE CARBOXYPEPTIDASE-LIKE 19"/>
    <property type="match status" value="1"/>
</dbReference>
<dbReference type="Gene3D" id="3.40.50.1820">
    <property type="entry name" value="alpha/beta hydrolase"/>
    <property type="match status" value="1"/>
</dbReference>
<dbReference type="EMBL" id="OOIL02000230">
    <property type="protein sequence ID" value="VFQ62291.1"/>
    <property type="molecule type" value="Genomic_DNA"/>
</dbReference>
<dbReference type="GO" id="GO:0004185">
    <property type="term" value="F:serine-type carboxypeptidase activity"/>
    <property type="evidence" value="ECO:0007669"/>
    <property type="project" value="InterPro"/>
</dbReference>
<gene>
    <name evidence="3" type="ORF">CCAM_LOCUS4067</name>
</gene>
<evidence type="ECO:0000256" key="2">
    <source>
        <dbReference type="SAM" id="SignalP"/>
    </source>
</evidence>
<dbReference type="Proteomes" id="UP000595140">
    <property type="component" value="Unassembled WGS sequence"/>
</dbReference>
<reference evidence="3 4" key="1">
    <citation type="submission" date="2018-04" db="EMBL/GenBank/DDBJ databases">
        <authorList>
            <person name="Vogel A."/>
        </authorList>
    </citation>
    <scope>NUCLEOTIDE SEQUENCE [LARGE SCALE GENOMIC DNA]</scope>
</reference>
<comment type="similarity">
    <text evidence="1">Belongs to the peptidase S10 family.</text>
</comment>
<dbReference type="InterPro" id="IPR029058">
    <property type="entry name" value="AB_hydrolase_fold"/>
</dbReference>
<feature type="signal peptide" evidence="2">
    <location>
        <begin position="1"/>
        <end position="24"/>
    </location>
</feature>
<accession>A0A484K8I7</accession>
<dbReference type="GO" id="GO:0019748">
    <property type="term" value="P:secondary metabolic process"/>
    <property type="evidence" value="ECO:0007669"/>
    <property type="project" value="TreeGrafter"/>
</dbReference>
<evidence type="ECO:0008006" key="5">
    <source>
        <dbReference type="Google" id="ProtNLM"/>
    </source>
</evidence>
<protein>
    <recommendedName>
        <fullName evidence="5">Carboxypeptidase</fullName>
    </recommendedName>
</protein>
<evidence type="ECO:0000313" key="4">
    <source>
        <dbReference type="Proteomes" id="UP000595140"/>
    </source>
</evidence>
<proteinExistence type="inferred from homology"/>
<dbReference type="PRINTS" id="PR00724">
    <property type="entry name" value="CRBOXYPTASEC"/>
</dbReference>
<dbReference type="SUPFAM" id="SSF53474">
    <property type="entry name" value="alpha/beta-Hydrolases"/>
    <property type="match status" value="1"/>
</dbReference>
<dbReference type="InterPro" id="IPR001563">
    <property type="entry name" value="Peptidase_S10"/>
</dbReference>
<feature type="chain" id="PRO_5019793438" description="Carboxypeptidase" evidence="2">
    <location>
        <begin position="25"/>
        <end position="199"/>
    </location>
</feature>
<sequence>MKTLLLSAVFVLEICSHLIGGGGAGGSAVKFLPGFDGPLPFNLRTGYIGVGDSESVQLFYYFIQSQSGHPESDPLFLWINGGPGCSTLSGIIFEIGPITFAPLKYNGSLPTLISRPYSWTKVANIIFLDLPVVTGFSYATNQAAHRSNSTQACHHAYDFLRKWLSENQEFVANPFYVTGDSYAGELIPIITQIISDRKE</sequence>
<organism evidence="3 4">
    <name type="scientific">Cuscuta campestris</name>
    <dbReference type="NCBI Taxonomy" id="132261"/>
    <lineage>
        <taxon>Eukaryota</taxon>
        <taxon>Viridiplantae</taxon>
        <taxon>Streptophyta</taxon>
        <taxon>Embryophyta</taxon>
        <taxon>Tracheophyta</taxon>
        <taxon>Spermatophyta</taxon>
        <taxon>Magnoliopsida</taxon>
        <taxon>eudicotyledons</taxon>
        <taxon>Gunneridae</taxon>
        <taxon>Pentapetalae</taxon>
        <taxon>asterids</taxon>
        <taxon>lamiids</taxon>
        <taxon>Solanales</taxon>
        <taxon>Convolvulaceae</taxon>
        <taxon>Cuscuteae</taxon>
        <taxon>Cuscuta</taxon>
        <taxon>Cuscuta subgen. Grammica</taxon>
        <taxon>Cuscuta sect. Cleistogrammica</taxon>
    </lineage>
</organism>
<dbReference type="Pfam" id="PF00450">
    <property type="entry name" value="Peptidase_S10"/>
    <property type="match status" value="1"/>
</dbReference>